<dbReference type="Proteomes" id="UP001241603">
    <property type="component" value="Unassembled WGS sequence"/>
</dbReference>
<name>A0ABU0H194_9HYPH</name>
<comment type="caution">
    <text evidence="3">The sequence shown here is derived from an EMBL/GenBank/DDBJ whole genome shotgun (WGS) entry which is preliminary data.</text>
</comment>
<evidence type="ECO:0000259" key="2">
    <source>
        <dbReference type="Pfam" id="PF00975"/>
    </source>
</evidence>
<sequence length="212" mass="23023">MPPRIMKLLLALLVGVFVNAVEPASAVAKGPKVAPRDPQVILLRGLANVFSYGMDDLSKQLRAAGIDSKVYNHAQWPVIAQEIAEAYRASPKRTRPIILIGHSLGANAVLIMAKQLSESGIPVDLVVTFDPTRSGPVTGAVRRYLNLYQSNNGWGEPLDVPVNSKRVVNSDVRHRNDVKGSIGHTNIEKNQTLHQEVVDEIVKLVGVKSAKS</sequence>
<evidence type="ECO:0000313" key="4">
    <source>
        <dbReference type="Proteomes" id="UP001241603"/>
    </source>
</evidence>
<proteinExistence type="predicted"/>
<gene>
    <name evidence="3" type="ORF">QO014_000437</name>
</gene>
<evidence type="ECO:0000313" key="3">
    <source>
        <dbReference type="EMBL" id="MDQ0436067.1"/>
    </source>
</evidence>
<keyword evidence="1" id="KW-0732">Signal</keyword>
<dbReference type="Gene3D" id="3.40.50.1820">
    <property type="entry name" value="alpha/beta hydrolase"/>
    <property type="match status" value="1"/>
</dbReference>
<dbReference type="InterPro" id="IPR001031">
    <property type="entry name" value="Thioesterase"/>
</dbReference>
<reference evidence="3 4" key="1">
    <citation type="submission" date="2023-07" db="EMBL/GenBank/DDBJ databases">
        <title>Genomic Encyclopedia of Type Strains, Phase IV (KMG-IV): sequencing the most valuable type-strain genomes for metagenomic binning, comparative biology and taxonomic classification.</title>
        <authorList>
            <person name="Goeker M."/>
        </authorList>
    </citation>
    <scope>NUCLEOTIDE SEQUENCE [LARGE SCALE GENOMIC DNA]</scope>
    <source>
        <strain evidence="3 4">B6-8</strain>
    </source>
</reference>
<dbReference type="SUPFAM" id="SSF53474">
    <property type="entry name" value="alpha/beta-Hydrolases"/>
    <property type="match status" value="1"/>
</dbReference>
<dbReference type="RefSeq" id="WP_266347008.1">
    <property type="nucleotide sequence ID" value="NZ_JAPKNG010000001.1"/>
</dbReference>
<organism evidence="3 4">
    <name type="scientific">Kaistia dalseonensis</name>
    <dbReference type="NCBI Taxonomy" id="410840"/>
    <lineage>
        <taxon>Bacteria</taxon>
        <taxon>Pseudomonadati</taxon>
        <taxon>Pseudomonadota</taxon>
        <taxon>Alphaproteobacteria</taxon>
        <taxon>Hyphomicrobiales</taxon>
        <taxon>Kaistiaceae</taxon>
        <taxon>Kaistia</taxon>
    </lineage>
</organism>
<evidence type="ECO:0000256" key="1">
    <source>
        <dbReference type="SAM" id="SignalP"/>
    </source>
</evidence>
<dbReference type="InterPro" id="IPR029058">
    <property type="entry name" value="AB_hydrolase_fold"/>
</dbReference>
<feature type="domain" description="Thioesterase" evidence="2">
    <location>
        <begin position="72"/>
        <end position="130"/>
    </location>
</feature>
<accession>A0ABU0H194</accession>
<feature type="signal peptide" evidence="1">
    <location>
        <begin position="1"/>
        <end position="20"/>
    </location>
</feature>
<feature type="chain" id="PRO_5046273579" evidence="1">
    <location>
        <begin position="21"/>
        <end position="212"/>
    </location>
</feature>
<keyword evidence="4" id="KW-1185">Reference proteome</keyword>
<dbReference type="EMBL" id="JAUSVO010000001">
    <property type="protein sequence ID" value="MDQ0436067.1"/>
    <property type="molecule type" value="Genomic_DNA"/>
</dbReference>
<dbReference type="Pfam" id="PF00975">
    <property type="entry name" value="Thioesterase"/>
    <property type="match status" value="1"/>
</dbReference>
<protein>
    <submittedName>
        <fullName evidence="3">Pimeloyl-ACP methyl ester carboxylesterase</fullName>
    </submittedName>
</protein>